<organism evidence="1 2">
    <name type="scientific">Lacticaseibacillus saniviri JCM 17471 = DSM 24301</name>
    <dbReference type="NCBI Taxonomy" id="1293598"/>
    <lineage>
        <taxon>Bacteria</taxon>
        <taxon>Bacillati</taxon>
        <taxon>Bacillota</taxon>
        <taxon>Bacilli</taxon>
        <taxon>Lactobacillales</taxon>
        <taxon>Lactobacillaceae</taxon>
        <taxon>Lacticaseibacillus</taxon>
    </lineage>
</organism>
<accession>A0A0R2N124</accession>
<dbReference type="EMBL" id="JQCE01000002">
    <property type="protein sequence ID" value="KRO18780.1"/>
    <property type="molecule type" value="Genomic_DNA"/>
</dbReference>
<proteinExistence type="predicted"/>
<evidence type="ECO:0000313" key="2">
    <source>
        <dbReference type="Proteomes" id="UP000050969"/>
    </source>
</evidence>
<evidence type="ECO:0008006" key="3">
    <source>
        <dbReference type="Google" id="ProtNLM"/>
    </source>
</evidence>
<dbReference type="PATRIC" id="fig|1293598.4.peg.374"/>
<dbReference type="Pfam" id="PF05595">
    <property type="entry name" value="DUF771"/>
    <property type="match status" value="1"/>
</dbReference>
<reference evidence="1 2" key="1">
    <citation type="journal article" date="2015" name="Genome Announc.">
        <title>Expanding the biotechnology potential of lactobacilli through comparative genomics of 213 strains and associated genera.</title>
        <authorList>
            <person name="Sun Z."/>
            <person name="Harris H.M."/>
            <person name="McCann A."/>
            <person name="Guo C."/>
            <person name="Argimon S."/>
            <person name="Zhang W."/>
            <person name="Yang X."/>
            <person name="Jeffery I.B."/>
            <person name="Cooney J.C."/>
            <person name="Kagawa T.F."/>
            <person name="Liu W."/>
            <person name="Song Y."/>
            <person name="Salvetti E."/>
            <person name="Wrobel A."/>
            <person name="Rasinkangas P."/>
            <person name="Parkhill J."/>
            <person name="Rea M.C."/>
            <person name="O'Sullivan O."/>
            <person name="Ritari J."/>
            <person name="Douillard F.P."/>
            <person name="Paul Ross R."/>
            <person name="Yang R."/>
            <person name="Briner A.E."/>
            <person name="Felis G.E."/>
            <person name="de Vos W.M."/>
            <person name="Barrangou R."/>
            <person name="Klaenhammer T.R."/>
            <person name="Caufield P.W."/>
            <person name="Cui Y."/>
            <person name="Zhang H."/>
            <person name="O'Toole P.W."/>
        </authorList>
    </citation>
    <scope>NUCLEOTIDE SEQUENCE [LARGE SCALE GENOMIC DNA]</scope>
    <source>
        <strain evidence="1 2">DSM 24301</strain>
    </source>
</reference>
<evidence type="ECO:0000313" key="1">
    <source>
        <dbReference type="EMBL" id="KRO18780.1"/>
    </source>
</evidence>
<name>A0A0R2N124_9LACO</name>
<dbReference type="InterPro" id="IPR008489">
    <property type="entry name" value="DUF771"/>
</dbReference>
<gene>
    <name evidence="1" type="ORF">IV56_GL000346</name>
</gene>
<sequence>MAKGGLAMTQVIKIQPEITVTLPEGKVLIDEDEYNRLKEDELFKQWGFDDLRAAVLNKASWWVTQEITSKYRDELSIENGGFVRYPSTNGVPWRMDAHKMSDWLKENWDKLDWEAKRLGGK</sequence>
<dbReference type="AlphaFoldDB" id="A0A0R2N124"/>
<keyword evidence="2" id="KW-1185">Reference proteome</keyword>
<comment type="caution">
    <text evidence="1">The sequence shown here is derived from an EMBL/GenBank/DDBJ whole genome shotgun (WGS) entry which is preliminary data.</text>
</comment>
<dbReference type="Proteomes" id="UP000050969">
    <property type="component" value="Unassembled WGS sequence"/>
</dbReference>
<protein>
    <recommendedName>
        <fullName evidence="3">DUF771 domain-containing protein</fullName>
    </recommendedName>
</protein>